<feature type="binding site" evidence="12">
    <location>
        <position position="306"/>
    </location>
    <ligand>
        <name>UDP-N-acetyl-alpha-D-glucosamine</name>
        <dbReference type="ChEBI" id="CHEBI:57705"/>
    </ligand>
</feature>
<reference evidence="14 15" key="1">
    <citation type="journal article" date="2021" name="Sci. Rep.">
        <title>The distribution of antibiotic resistance genes in chicken gut microbiota commensals.</title>
        <authorList>
            <person name="Juricova H."/>
            <person name="Matiasovicova J."/>
            <person name="Kubasova T."/>
            <person name="Cejkova D."/>
            <person name="Rychlik I."/>
        </authorList>
    </citation>
    <scope>NUCLEOTIDE SEQUENCE [LARGE SCALE GENOMIC DNA]</scope>
    <source>
        <strain evidence="14 15">An411</strain>
    </source>
</reference>
<feature type="binding site" evidence="12">
    <location>
        <position position="328"/>
    </location>
    <ligand>
        <name>UDP-N-acetyl-alpha-D-glucosamine</name>
        <dbReference type="ChEBI" id="CHEBI:57705"/>
    </ligand>
</feature>
<dbReference type="Gene3D" id="3.65.10.10">
    <property type="entry name" value="Enolpyruvate transferase domain"/>
    <property type="match status" value="2"/>
</dbReference>
<dbReference type="PANTHER" id="PTHR43783:SF1">
    <property type="entry name" value="UDP-N-ACETYLGLUCOSAMINE 1-CARBOXYVINYLTRANSFERASE"/>
    <property type="match status" value="1"/>
</dbReference>
<keyword evidence="4 12" id="KW-0132">Cell division</keyword>
<evidence type="ECO:0000256" key="6">
    <source>
        <dbReference type="ARBA" id="ARBA00022960"/>
    </source>
</evidence>
<feature type="binding site" evidence="12">
    <location>
        <begin position="23"/>
        <end position="24"/>
    </location>
    <ligand>
        <name>phosphoenolpyruvate</name>
        <dbReference type="ChEBI" id="CHEBI:58702"/>
    </ligand>
</feature>
<keyword evidence="3 12" id="KW-0963">Cytoplasm</keyword>
<evidence type="ECO:0000256" key="11">
    <source>
        <dbReference type="ARBA" id="ARBA00047527"/>
    </source>
</evidence>
<feature type="domain" description="Enolpyruvate transferase" evidence="13">
    <location>
        <begin position="7"/>
        <end position="406"/>
    </location>
</feature>
<dbReference type="PANTHER" id="PTHR43783">
    <property type="entry name" value="UDP-N-ACETYLGLUCOSAMINE 1-CARBOXYVINYLTRANSFERASE"/>
    <property type="match status" value="1"/>
</dbReference>
<dbReference type="GO" id="GO:0008760">
    <property type="term" value="F:UDP-N-acetylglucosamine 1-carboxyvinyltransferase activity"/>
    <property type="evidence" value="ECO:0007669"/>
    <property type="project" value="UniProtKB-EC"/>
</dbReference>
<evidence type="ECO:0000256" key="4">
    <source>
        <dbReference type="ARBA" id="ARBA00022618"/>
    </source>
</evidence>
<comment type="similarity">
    <text evidence="10 12">Belongs to the EPSP synthase family. MurA subfamily.</text>
</comment>
<name>A0ABS2FSR0_9FIRM</name>
<dbReference type="Pfam" id="PF00275">
    <property type="entry name" value="EPSP_synthase"/>
    <property type="match status" value="1"/>
</dbReference>
<dbReference type="HAMAP" id="MF_00111">
    <property type="entry name" value="MurA"/>
    <property type="match status" value="1"/>
</dbReference>
<evidence type="ECO:0000313" key="15">
    <source>
        <dbReference type="Proteomes" id="UP000719500"/>
    </source>
</evidence>
<evidence type="ECO:0000256" key="3">
    <source>
        <dbReference type="ARBA" id="ARBA00022490"/>
    </source>
</evidence>
<dbReference type="EMBL" id="JACSNX010000002">
    <property type="protein sequence ID" value="MBM6850468.1"/>
    <property type="molecule type" value="Genomic_DNA"/>
</dbReference>
<evidence type="ECO:0000256" key="9">
    <source>
        <dbReference type="ARBA" id="ARBA00023316"/>
    </source>
</evidence>
<keyword evidence="9 12" id="KW-0961">Cell wall biogenesis/degradation</keyword>
<evidence type="ECO:0000259" key="13">
    <source>
        <dbReference type="Pfam" id="PF00275"/>
    </source>
</evidence>
<dbReference type="Proteomes" id="UP000719500">
    <property type="component" value="Unassembled WGS sequence"/>
</dbReference>
<feature type="binding site" evidence="12">
    <location>
        <position position="93"/>
    </location>
    <ligand>
        <name>UDP-N-acetyl-alpha-D-glucosamine</name>
        <dbReference type="ChEBI" id="CHEBI:57705"/>
    </ligand>
</feature>
<keyword evidence="15" id="KW-1185">Reference proteome</keyword>
<evidence type="ECO:0000256" key="12">
    <source>
        <dbReference type="HAMAP-Rule" id="MF_00111"/>
    </source>
</evidence>
<dbReference type="InterPro" id="IPR013792">
    <property type="entry name" value="RNA3'P_cycl/enolpyr_Trfase_a/b"/>
</dbReference>
<keyword evidence="5 12" id="KW-0808">Transferase</keyword>
<keyword evidence="8 12" id="KW-0131">Cell cycle</keyword>
<comment type="pathway">
    <text evidence="2 12">Cell wall biogenesis; peptidoglycan biosynthesis.</text>
</comment>
<dbReference type="SUPFAM" id="SSF55205">
    <property type="entry name" value="EPT/RTPC-like"/>
    <property type="match status" value="1"/>
</dbReference>
<organism evidence="14 15">
    <name type="scientific">Oscillibacter valericigenes</name>
    <dbReference type="NCBI Taxonomy" id="351091"/>
    <lineage>
        <taxon>Bacteria</taxon>
        <taxon>Bacillati</taxon>
        <taxon>Bacillota</taxon>
        <taxon>Clostridia</taxon>
        <taxon>Eubacteriales</taxon>
        <taxon>Oscillospiraceae</taxon>
        <taxon>Oscillibacter</taxon>
    </lineage>
</organism>
<evidence type="ECO:0000256" key="10">
    <source>
        <dbReference type="ARBA" id="ARBA00038367"/>
    </source>
</evidence>
<keyword evidence="6 12" id="KW-0133">Cell shape</keyword>
<proteinExistence type="inferred from homology"/>
<comment type="function">
    <text evidence="12">Cell wall formation. Adds enolpyruvyl to UDP-N-acetylglucosamine.</text>
</comment>
<gene>
    <name evidence="12 14" type="primary">murA</name>
    <name evidence="14" type="ORF">H9X91_03330</name>
</gene>
<evidence type="ECO:0000256" key="2">
    <source>
        <dbReference type="ARBA" id="ARBA00004752"/>
    </source>
</evidence>
<comment type="caution">
    <text evidence="14">The sequence shown here is derived from an EMBL/GenBank/DDBJ whole genome shotgun (WGS) entry which is preliminary data.</text>
</comment>
<evidence type="ECO:0000256" key="7">
    <source>
        <dbReference type="ARBA" id="ARBA00022984"/>
    </source>
</evidence>
<dbReference type="InterPro" id="IPR050068">
    <property type="entry name" value="MurA_subfamily"/>
</dbReference>
<dbReference type="RefSeq" id="WP_204802475.1">
    <property type="nucleotide sequence ID" value="NZ_JACSNX010000002.1"/>
</dbReference>
<feature type="binding site" evidence="12">
    <location>
        <begin position="122"/>
        <end position="126"/>
    </location>
    <ligand>
        <name>UDP-N-acetyl-alpha-D-glucosamine</name>
        <dbReference type="ChEBI" id="CHEBI:57705"/>
    </ligand>
</feature>
<evidence type="ECO:0000256" key="1">
    <source>
        <dbReference type="ARBA" id="ARBA00004496"/>
    </source>
</evidence>
<comment type="catalytic activity">
    <reaction evidence="11 12">
        <text>phosphoenolpyruvate + UDP-N-acetyl-alpha-D-glucosamine = UDP-N-acetyl-3-O-(1-carboxyvinyl)-alpha-D-glucosamine + phosphate</text>
        <dbReference type="Rhea" id="RHEA:18681"/>
        <dbReference type="ChEBI" id="CHEBI:43474"/>
        <dbReference type="ChEBI" id="CHEBI:57705"/>
        <dbReference type="ChEBI" id="CHEBI:58702"/>
        <dbReference type="ChEBI" id="CHEBI:68483"/>
        <dbReference type="EC" id="2.5.1.7"/>
    </reaction>
</comment>
<dbReference type="EC" id="2.5.1.7" evidence="12"/>
<feature type="modified residue" description="2-(S-cysteinyl)pyruvic acid O-phosphothioketal" evidence="12">
    <location>
        <position position="117"/>
    </location>
</feature>
<evidence type="ECO:0000256" key="8">
    <source>
        <dbReference type="ARBA" id="ARBA00023306"/>
    </source>
</evidence>
<feature type="active site" description="Proton donor" evidence="12">
    <location>
        <position position="117"/>
    </location>
</feature>
<dbReference type="NCBIfam" id="TIGR01072">
    <property type="entry name" value="murA"/>
    <property type="match status" value="1"/>
</dbReference>
<comment type="subcellular location">
    <subcellularLocation>
        <location evidence="1 12">Cytoplasm</location>
    </subcellularLocation>
</comment>
<accession>A0ABS2FSR0</accession>
<dbReference type="InterPro" id="IPR005750">
    <property type="entry name" value="UDP_GlcNAc_COvinyl_MurA"/>
</dbReference>
<keyword evidence="12" id="KW-0670">Pyruvate</keyword>
<keyword evidence="7 12" id="KW-0573">Peptidoglycan synthesis</keyword>
<dbReference type="InterPro" id="IPR001986">
    <property type="entry name" value="Enolpyruvate_Tfrase_dom"/>
</dbReference>
<protein>
    <recommendedName>
        <fullName evidence="12">UDP-N-acetylglucosamine 1-carboxyvinyltransferase</fullName>
        <ecNumber evidence="12">2.5.1.7</ecNumber>
    </recommendedName>
    <alternativeName>
        <fullName evidence="12">Enoylpyruvate transferase</fullName>
    </alternativeName>
    <alternativeName>
        <fullName evidence="12">UDP-N-acetylglucosamine enolpyruvyl transferase</fullName>
        <shortName evidence="12">EPT</shortName>
    </alternativeName>
</protein>
<sequence>MSQLLLVRGGRRLEGEVAIQGAKNSVLPILAATLLAKGPVVLRGCPRLRDVDASVRILRHLGCEAHWEADALAVDTAGLNRCEISDILMREMRSSAIFLGAILARCGRADLSYPGGCELGPRPIDLHLSGLRELGAEIREEGGFLHCRAPRLRGREVVLRMPSVGATENLMLAACGCEGTTVISNAAREPEVVDLQDFLNACGARVFGAGSSSVSIEGGRKLHGCTYRVMPDRIAAATYLCAAASAGGNIYLRGAEERHLATVTAALREAGCAVTADGAGIRAVCRERLRAVGPVQTAPYPGFPTDAQAVLMAALLRSRGATVFEENIFENRYRHVDELIRMGASIRVSGRVAVVTGVERLHGAPVRCTDLRGGAALCVAALAAEGETRVSQICHIDRGYEDLARDLRALGADAERVEDTETDS</sequence>
<dbReference type="InterPro" id="IPR036968">
    <property type="entry name" value="Enolpyruvate_Tfrase_sf"/>
</dbReference>
<dbReference type="NCBIfam" id="NF006873">
    <property type="entry name" value="PRK09369.1"/>
    <property type="match status" value="1"/>
</dbReference>
<dbReference type="CDD" id="cd01555">
    <property type="entry name" value="UdpNAET"/>
    <property type="match status" value="1"/>
</dbReference>
<evidence type="ECO:0000313" key="14">
    <source>
        <dbReference type="EMBL" id="MBM6850468.1"/>
    </source>
</evidence>
<comment type="caution">
    <text evidence="12">Lacks conserved residue(s) required for the propagation of feature annotation.</text>
</comment>
<evidence type="ECO:0000256" key="5">
    <source>
        <dbReference type="ARBA" id="ARBA00022679"/>
    </source>
</evidence>